<gene>
    <name evidence="2" type="ORF">NCTC10437_01743</name>
</gene>
<keyword evidence="3" id="KW-1185">Reference proteome</keyword>
<name>A0A448IKQ3_MYCAU</name>
<evidence type="ECO:0000313" key="3">
    <source>
        <dbReference type="Proteomes" id="UP000279306"/>
    </source>
</evidence>
<dbReference type="EMBL" id="LR134356">
    <property type="protein sequence ID" value="VEG52998.1"/>
    <property type="molecule type" value="Genomic_DNA"/>
</dbReference>
<accession>A0A448IKQ3</accession>
<dbReference type="AlphaFoldDB" id="A0A448IKQ3"/>
<dbReference type="KEGG" id="mauu:NCTC10437_01743"/>
<proteinExistence type="predicted"/>
<sequence length="121" mass="12258">MISDHSDKGPDLQQLAQTLLVMLQPLIQAGKAYASAADDGAPGKCTQVWCPVCAAVAVASGEHHPLTAIVAEHGAALLSLLDAMARPGAPAPPGDDGGSPDDEPPPPVPGAYEPIVVTIHE</sequence>
<evidence type="ECO:0000313" key="2">
    <source>
        <dbReference type="EMBL" id="VEG52998.1"/>
    </source>
</evidence>
<dbReference type="STRING" id="1791.GCA_001049355_04399"/>
<dbReference type="Proteomes" id="UP000279306">
    <property type="component" value="Chromosome"/>
</dbReference>
<evidence type="ECO:0000256" key="1">
    <source>
        <dbReference type="SAM" id="MobiDB-lite"/>
    </source>
</evidence>
<organism evidence="2 3">
    <name type="scientific">Mycolicibacterium aurum</name>
    <name type="common">Mycobacterium aurum</name>
    <dbReference type="NCBI Taxonomy" id="1791"/>
    <lineage>
        <taxon>Bacteria</taxon>
        <taxon>Bacillati</taxon>
        <taxon>Actinomycetota</taxon>
        <taxon>Actinomycetes</taxon>
        <taxon>Mycobacteriales</taxon>
        <taxon>Mycobacteriaceae</taxon>
        <taxon>Mycolicibacterium</taxon>
    </lineage>
</organism>
<protein>
    <submittedName>
        <fullName evidence="2">Uncharacterized protein</fullName>
    </submittedName>
</protein>
<reference evidence="2 3" key="1">
    <citation type="submission" date="2018-12" db="EMBL/GenBank/DDBJ databases">
        <authorList>
            <consortium name="Pathogen Informatics"/>
        </authorList>
    </citation>
    <scope>NUCLEOTIDE SEQUENCE [LARGE SCALE GENOMIC DNA]</scope>
    <source>
        <strain evidence="2 3">NCTC10437</strain>
    </source>
</reference>
<feature type="region of interest" description="Disordered" evidence="1">
    <location>
        <begin position="85"/>
        <end position="113"/>
    </location>
</feature>